<proteinExistence type="predicted"/>
<feature type="region of interest" description="Disordered" evidence="1">
    <location>
        <begin position="399"/>
        <end position="426"/>
    </location>
</feature>
<feature type="region of interest" description="Disordered" evidence="1">
    <location>
        <begin position="838"/>
        <end position="1010"/>
    </location>
</feature>
<feature type="compositionally biased region" description="Polar residues" evidence="1">
    <location>
        <begin position="941"/>
        <end position="951"/>
    </location>
</feature>
<feature type="compositionally biased region" description="Basic and acidic residues" evidence="1">
    <location>
        <begin position="578"/>
        <end position="590"/>
    </location>
</feature>
<evidence type="ECO:0000256" key="1">
    <source>
        <dbReference type="SAM" id="MobiDB-lite"/>
    </source>
</evidence>
<feature type="region of interest" description="Disordered" evidence="1">
    <location>
        <begin position="347"/>
        <end position="378"/>
    </location>
</feature>
<evidence type="ECO:0000313" key="3">
    <source>
        <dbReference type="Proteomes" id="UP001430584"/>
    </source>
</evidence>
<protein>
    <submittedName>
        <fullName evidence="2">Uncharacterized protein</fullName>
    </submittedName>
</protein>
<evidence type="ECO:0000313" key="2">
    <source>
        <dbReference type="EMBL" id="KAL0254696.1"/>
    </source>
</evidence>
<feature type="region of interest" description="Disordered" evidence="1">
    <location>
        <begin position="1"/>
        <end position="96"/>
    </location>
</feature>
<feature type="region of interest" description="Disordered" evidence="1">
    <location>
        <begin position="727"/>
        <end position="809"/>
    </location>
</feature>
<feature type="region of interest" description="Disordered" evidence="1">
    <location>
        <begin position="201"/>
        <end position="235"/>
    </location>
</feature>
<feature type="compositionally biased region" description="Polar residues" evidence="1">
    <location>
        <begin position="961"/>
        <end position="971"/>
    </location>
</feature>
<reference evidence="2 3" key="1">
    <citation type="submission" date="2024-02" db="EMBL/GenBank/DDBJ databases">
        <title>De novo assembly and annotation of 12 fungi associated with fruit tree decline syndrome in Ontario, Canada.</title>
        <authorList>
            <person name="Sulman M."/>
            <person name="Ellouze W."/>
            <person name="Ilyukhin E."/>
        </authorList>
    </citation>
    <scope>NUCLEOTIDE SEQUENCE [LARGE SCALE GENOMIC DNA]</scope>
    <source>
        <strain evidence="2 3">FDS-637</strain>
    </source>
</reference>
<keyword evidence="3" id="KW-1185">Reference proteome</keyword>
<feature type="compositionally biased region" description="Low complexity" evidence="1">
    <location>
        <begin position="1168"/>
        <end position="1193"/>
    </location>
</feature>
<gene>
    <name evidence="2" type="ORF">SLS55_009219</name>
</gene>
<name>A0ABR3C241_9PEZI</name>
<organism evidence="2 3">
    <name type="scientific">Diplodia seriata</name>
    <dbReference type="NCBI Taxonomy" id="420778"/>
    <lineage>
        <taxon>Eukaryota</taxon>
        <taxon>Fungi</taxon>
        <taxon>Dikarya</taxon>
        <taxon>Ascomycota</taxon>
        <taxon>Pezizomycotina</taxon>
        <taxon>Dothideomycetes</taxon>
        <taxon>Dothideomycetes incertae sedis</taxon>
        <taxon>Botryosphaeriales</taxon>
        <taxon>Botryosphaeriaceae</taxon>
        <taxon>Diplodia</taxon>
    </lineage>
</organism>
<feature type="compositionally biased region" description="Basic residues" evidence="1">
    <location>
        <begin position="657"/>
        <end position="667"/>
    </location>
</feature>
<feature type="compositionally biased region" description="Polar residues" evidence="1">
    <location>
        <begin position="524"/>
        <end position="543"/>
    </location>
</feature>
<dbReference type="RefSeq" id="XP_066628567.1">
    <property type="nucleotide sequence ID" value="XM_066780621.1"/>
</dbReference>
<feature type="region of interest" description="Disordered" evidence="1">
    <location>
        <begin position="1079"/>
        <end position="1289"/>
    </location>
</feature>
<feature type="compositionally biased region" description="Polar residues" evidence="1">
    <location>
        <begin position="23"/>
        <end position="33"/>
    </location>
</feature>
<feature type="compositionally biased region" description="Basic residues" evidence="1">
    <location>
        <begin position="591"/>
        <end position="605"/>
    </location>
</feature>
<accession>A0ABR3C241</accession>
<feature type="compositionally biased region" description="Basic and acidic residues" evidence="1">
    <location>
        <begin position="1079"/>
        <end position="1088"/>
    </location>
</feature>
<feature type="region of interest" description="Disordered" evidence="1">
    <location>
        <begin position="1028"/>
        <end position="1057"/>
    </location>
</feature>
<feature type="compositionally biased region" description="Low complexity" evidence="1">
    <location>
        <begin position="925"/>
        <end position="940"/>
    </location>
</feature>
<feature type="compositionally biased region" description="Low complexity" evidence="1">
    <location>
        <begin position="121"/>
        <end position="132"/>
    </location>
</feature>
<feature type="region of interest" description="Disordered" evidence="1">
    <location>
        <begin position="111"/>
        <end position="137"/>
    </location>
</feature>
<feature type="region of interest" description="Disordered" evidence="1">
    <location>
        <begin position="519"/>
        <end position="546"/>
    </location>
</feature>
<feature type="compositionally biased region" description="Basic and acidic residues" evidence="1">
    <location>
        <begin position="417"/>
        <end position="426"/>
    </location>
</feature>
<dbReference type="GeneID" id="92013304"/>
<comment type="caution">
    <text evidence="2">The sequence shown here is derived from an EMBL/GenBank/DDBJ whole genome shotgun (WGS) entry which is preliminary data.</text>
</comment>
<dbReference type="Proteomes" id="UP001430584">
    <property type="component" value="Unassembled WGS sequence"/>
</dbReference>
<feature type="region of interest" description="Disordered" evidence="1">
    <location>
        <begin position="559"/>
        <end position="681"/>
    </location>
</feature>
<sequence length="1289" mass="141425">MGNATSTDRAAAPREAHRLTKPRTYNHSPSPQLGPQAGSPHHPKPPNFDADDVVWTSAGSFRTKQEARQQIRLQLFGPHEEDAPDSQAAAPGDNDDAVLTDLANNIDRLTVLSRPAPNPPEAASAMRPAAASSEHDERTVDLDAAIAILQELKKNATPDQLVALHKALLPTRDEPTAVDTSNQAPPKLVRRRSMAVPGLATRNPADVKELKPVARPALPTRDETHPWSLEQLGPSPLTRIASLDVSQDDRSDHRAQTPGDMDYATLTNKIGTLMITNGAPSPAPSIISRHLDRRTSLPELHQEEYFGIECGHQGNTQNPASFRAPLRRSETIGPSSGYAELDAQATEIPRKARRSRVPSELMLQRPSTPEVGNEHDDLHPAAKLPKLSADDYIAELQASPYGRTPFSRATPSPRPPHSADEGYHDRDDTEKFRAEALRILDGCVAVESIPIDERTRIEQSRAAATGHSLDQNLPQIRLQRPAQAFHSDSGYSSGTSLKAMQLSQSQAVVSTAHSVCSDGAAETVPSTPDGRQNGQGSDGSTDTADGRSLYTINVMLAASPQKQKEQDIEQNAGVEPNIETKPETELETRSSWRKSLRRSKSWKRMSLRDLTSPSPSPTPEMPSEVIAKEQSPEPQMPQRHDSAMEQHSSEKTALNAARKKLQKRKSTGTHPTVQSIKPIETGSIPNVPQVLAAGYSKRIEDSPGMDHLEHTCVSQTSLVEQSAISIRFPSPAPTEEESDTLSSLPKQNSKEKRSSKRVRSPSPLKQVFSFRRKSKNTPAPLEDAGEEATKNIPNSIAKDGTQGSGDSVGVATVSDFGSVTHSLGGSPYDIALSSLPVKPQVSGSSAVQPHHLSTALVKPSKSGQNMDDATASEYARIRSKYRAEQKQKRQQKTWRGEKEEEEKEYITPGNTKPRTRPASYHDQQHQQQQKQQQESQLSSSVPSIPNFSRPQSMIPKASSAGCDSNDSSTAELDNKPLPVEPQDHVNKPAYRPYRRGLLTKASSQSQPRLTRAATFDIREEKIPVEGEEGLEVKYHQAPLKRRHTDKPGPNVGNAGPCTTEEKMVVLLEEDFAVADRFKADEADERRELPSSLRIQTHGWEQTSNFWRERREAQTQDHGQAQPMHGRSMSVQHRSMPRDQDRTGTQYLQRPAGNYHHHARSQSQQAMHSYSQSSSPNSSARASPSISPAWSPVPQEIPSPVKQLPSPFAATPAPARTKKRSSIQRYYSTMNKKQTHQPDAKTSVESVTEENGGVEERPAVPPKSSIPMAARASYSANPQENNRASRKYGA</sequence>
<dbReference type="EMBL" id="JAJVCZ030000010">
    <property type="protein sequence ID" value="KAL0254696.1"/>
    <property type="molecule type" value="Genomic_DNA"/>
</dbReference>
<feature type="compositionally biased region" description="Basic and acidic residues" evidence="1">
    <location>
        <begin position="638"/>
        <end position="650"/>
    </location>
</feature>
<feature type="compositionally biased region" description="Polar residues" evidence="1">
    <location>
        <begin position="1092"/>
        <end position="1105"/>
    </location>
</feature>
<feature type="compositionally biased region" description="Polar residues" evidence="1">
    <location>
        <begin position="1222"/>
        <end position="1231"/>
    </location>
</feature>